<feature type="region of interest" description="Disordered" evidence="2">
    <location>
        <begin position="42"/>
        <end position="183"/>
    </location>
</feature>
<feature type="compositionally biased region" description="Polar residues" evidence="2">
    <location>
        <begin position="482"/>
        <end position="493"/>
    </location>
</feature>
<evidence type="ECO:0000313" key="4">
    <source>
        <dbReference type="Proteomes" id="UP000594454"/>
    </source>
</evidence>
<dbReference type="InParanoid" id="A0A7R8UCD7"/>
<gene>
    <name evidence="3" type="ORF">HERILL_LOCUS1455</name>
</gene>
<feature type="compositionally biased region" description="Polar residues" evidence="2">
    <location>
        <begin position="1141"/>
        <end position="1150"/>
    </location>
</feature>
<sequence length="1975" mass="224329">MKFDSLEAPDECVTGIKQYLSCLDSRAWSMDPIQRNLYLKDQIGCGPSLGDKKKHGEKGSAEPALQPAEKDKLTTQEKTKDRPQEIDKPKNNDTEQLEQREKTEAIDATQERSKGGSGSGQWERRESDSVHSEGERKITNKENSGRVEELQNKSVDITKSDDEQKEGDWTKTHQDRKHSLSVSSQSTLTPALVKPVAIMDHLGHECGNRRKYIRQMIKIKGKETLAEMKKLLKQYEGRLDLYIRACKDHIARRKNEQFRHYEETPKEIYISNKERSFIPKPPKQAMIQRENPEVQLSFVSGNGEPFQQSNEQGMPSKFFHMVPLVPALMTVSNIIAPESRELFGESEQSLTARDRKHKHGELFFHEPKSALSAQTAKKVIDSVSRQTEAFQSLDVYAQELNGAIQNLTKVLTEFADLRNFIGNLLKVDGPTSDHNPPAYAERLPSPNPGPSYRTAGHSRQALRPTNQTSNRVPGRFLYDKGQNGSSNSPQSKETIGKRNSAGEDLWNTKCDRLISEMNEARLIDICRKAYLDIHNQLVNGMNSMGSEHNCVDPLTEVVNKHRESLRKLRQYNRTILETSNQIRSRLWRIEALVGDSCVTGFTKYNSNITSPATTSDSVTSLSGSNLNQPFPSFPSESFEAIGNDLIKAIEDRIADIKTEIDIISEQIQYKRMVLNSQFEPINATLQKRRMKERKVLKQCRKIRALELKMLKIKSAFYDSQRLPCSSSEQFCAKQSLKRVRSLQNKLLTTVAKSIHKEHVLQAATSARERARKNNELLRRYVNKARIIAIQIENYIDDMKRAITSKTSSINEYPSNSQVISKVLRKYATRLPALVTKPLPPNACNPIKMIRANSDTKFFDQTKNVTDDSISIYYTSSAPLITDSQCAQSSEPNPPETSEIESEISPTVFYPATDDPSLIVIKSPAYGMFSSESSSVNAKTNQKLAVPNEFLSKSIPSIHFSWGLEFDGEKAPPMLRSTSSTSIPSFWSKSRNLDKEFPTPNSAFFKFDGKISKTPQITWKILAEQQTKLVLTRNISVTTQCEEKNRKMGERIRPKYSFLGRNYRKQQNLLEYISKLTNLRPVGRSSSMADKHANRGCAFDISKQSNGPGVESFSIVDKTSSDKHNPATKTSQLGDGKLRQYENPNGGITSPSAVQLLKRKSKKETNAFCGQIGESCLGNKLAHVEPGRKGSSEAMRGNNILISRKAALATSKRDFESGDEKTFRTKTKKKRSEVHNLEKIWVRYPPGSLDFSKKPFVIPRKIDSSRESVKLNNNKKDQTKVIEVSDREVKEESTSRPEHADIPTLDIPENGELFKQNVKVVTDGKDRNIFNTTCNGAENSQKRKSKLSSVIAQYRIDTGGELLNTPFFDTEVHQTGGEQQRRRKGVLRSSKQSQSAPNIFCVPELMPCRMEEIIHQFREVLPIVRHVDNNSEDLNMGFYEKNAILETSKLYYGEEHSSNKLSSFKTLHVGHVGPPFVKSDMLETPELEQASLDTSLEVRHSGIRVPPNDTKNQLSLDWIDRITEMKSELITVKGQSEILRTREENHLNQMNMLQSKLASTLQTVQCLQKEIECIPIMKDYAKQREQAVESNSKNRRLQELLALRIETLESEWRTNLEHRRNLKVMQDDLGKCPEDPNISLGIQPKCPETPTKGDWNDWLQQIKDLHNETKQIGQMLDSKSDQLKDWHLGVEASDELNGNQFEFYKPAKSTAVEMPDEKISDYKNANSIQSIKKNDHGYTTRIQHITETIDHLKEQKQTSRQLRCGTEVHQKTITDGEMSDPSNRLGTLTECPVQNVDLHEIFMKQNAAISHLTEFRSSIEHLMQTLETSINTKCSVCDKNAKCCCKSDEVLKYIRKIFKCLKSSKENTRVHTCECATKSRVEKVCAKILQKGIHNLKWRDLEYLQTVTRRIQSRLRDPSTHHKGTRCKCAGGSPPKLGYGHDKRKQLGKIKQLEAEITETRDLIKKLREEYSPPLS</sequence>
<evidence type="ECO:0000313" key="3">
    <source>
        <dbReference type="EMBL" id="CAD7078170.1"/>
    </source>
</evidence>
<keyword evidence="4" id="KW-1185">Reference proteome</keyword>
<dbReference type="OrthoDB" id="7764536at2759"/>
<evidence type="ECO:0000256" key="2">
    <source>
        <dbReference type="SAM" id="MobiDB-lite"/>
    </source>
</evidence>
<proteinExistence type="predicted"/>
<feature type="compositionally biased region" description="Basic and acidic residues" evidence="2">
    <location>
        <begin position="122"/>
        <end position="173"/>
    </location>
</feature>
<keyword evidence="1" id="KW-0175">Coiled coil</keyword>
<name>A0A7R8UCD7_HERIL</name>
<feature type="region of interest" description="Disordered" evidence="2">
    <location>
        <begin position="1109"/>
        <end position="1150"/>
    </location>
</feature>
<accession>A0A7R8UCD7</accession>
<evidence type="ECO:0000256" key="1">
    <source>
        <dbReference type="SAM" id="Coils"/>
    </source>
</evidence>
<organism evidence="3 4">
    <name type="scientific">Hermetia illucens</name>
    <name type="common">Black soldier fly</name>
    <dbReference type="NCBI Taxonomy" id="343691"/>
    <lineage>
        <taxon>Eukaryota</taxon>
        <taxon>Metazoa</taxon>
        <taxon>Ecdysozoa</taxon>
        <taxon>Arthropoda</taxon>
        <taxon>Hexapoda</taxon>
        <taxon>Insecta</taxon>
        <taxon>Pterygota</taxon>
        <taxon>Neoptera</taxon>
        <taxon>Endopterygota</taxon>
        <taxon>Diptera</taxon>
        <taxon>Brachycera</taxon>
        <taxon>Stratiomyomorpha</taxon>
        <taxon>Stratiomyidae</taxon>
        <taxon>Hermetiinae</taxon>
        <taxon>Hermetia</taxon>
    </lineage>
</organism>
<dbReference type="EMBL" id="LR899009">
    <property type="protein sequence ID" value="CAD7078170.1"/>
    <property type="molecule type" value="Genomic_DNA"/>
</dbReference>
<dbReference type="Proteomes" id="UP000594454">
    <property type="component" value="Chromosome 1"/>
</dbReference>
<feature type="region of interest" description="Disordered" evidence="2">
    <location>
        <begin position="430"/>
        <end position="500"/>
    </location>
</feature>
<feature type="compositionally biased region" description="Basic and acidic residues" evidence="2">
    <location>
        <begin position="1284"/>
        <end position="1300"/>
    </location>
</feature>
<reference evidence="3 4" key="1">
    <citation type="submission" date="2020-11" db="EMBL/GenBank/DDBJ databases">
        <authorList>
            <person name="Wallbank WR R."/>
            <person name="Pardo Diaz C."/>
            <person name="Kozak K."/>
            <person name="Martin S."/>
            <person name="Jiggins C."/>
            <person name="Moest M."/>
            <person name="Warren A I."/>
            <person name="Generalovic N T."/>
            <person name="Byers J.R.P. K."/>
            <person name="Montejo-Kovacevich G."/>
            <person name="Yen C E."/>
        </authorList>
    </citation>
    <scope>NUCLEOTIDE SEQUENCE [LARGE SCALE GENOMIC DNA]</scope>
</reference>
<feature type="compositionally biased region" description="Basic and acidic residues" evidence="2">
    <location>
        <begin position="68"/>
        <end position="114"/>
    </location>
</feature>
<feature type="coiled-coil region" evidence="1">
    <location>
        <begin position="1549"/>
        <end position="1599"/>
    </location>
</feature>
<feature type="region of interest" description="Disordered" evidence="2">
    <location>
        <begin position="1284"/>
        <end position="1305"/>
    </location>
</feature>
<protein>
    <submittedName>
        <fullName evidence="3">Uncharacterized protein</fullName>
    </submittedName>
</protein>
<feature type="coiled-coil region" evidence="1">
    <location>
        <begin position="1942"/>
        <end position="1969"/>
    </location>
</feature>